<keyword evidence="2" id="KW-1185">Reference proteome</keyword>
<accession>A0ABR8WR20</accession>
<evidence type="ECO:0000313" key="1">
    <source>
        <dbReference type="EMBL" id="MBD8019372.1"/>
    </source>
</evidence>
<dbReference type="EMBL" id="JACSPY010000001">
    <property type="protein sequence ID" value="MBD8019372.1"/>
    <property type="molecule type" value="Genomic_DNA"/>
</dbReference>
<sequence>MDRSITLTSDAVDKREGMTLEELAAFVAEAYALQLPDGTRIRVEAGFRQQIKQIKTH</sequence>
<proteinExistence type="predicted"/>
<comment type="caution">
    <text evidence="1">The sequence shown here is derived from an EMBL/GenBank/DDBJ whole genome shotgun (WGS) entry which is preliminary data.</text>
</comment>
<dbReference type="RefSeq" id="WP_191724974.1">
    <property type="nucleotide sequence ID" value="NZ_JACSPY010000001.1"/>
</dbReference>
<protein>
    <submittedName>
        <fullName evidence="1">Uncharacterized protein</fullName>
    </submittedName>
</protein>
<dbReference type="Proteomes" id="UP000651517">
    <property type="component" value="Unassembled WGS sequence"/>
</dbReference>
<gene>
    <name evidence="1" type="ORF">H9634_01055</name>
</gene>
<evidence type="ECO:0000313" key="2">
    <source>
        <dbReference type="Proteomes" id="UP000651517"/>
    </source>
</evidence>
<name>A0ABR8WR20_9MICO</name>
<reference evidence="1 2" key="1">
    <citation type="submission" date="2020-08" db="EMBL/GenBank/DDBJ databases">
        <title>A Genomic Blueprint of the Chicken Gut Microbiome.</title>
        <authorList>
            <person name="Gilroy R."/>
            <person name="Ravi A."/>
            <person name="Getino M."/>
            <person name="Pursley I."/>
            <person name="Horton D.L."/>
            <person name="Alikhan N.-F."/>
            <person name="Baker D."/>
            <person name="Gharbi K."/>
            <person name="Hall N."/>
            <person name="Watson M."/>
            <person name="Adriaenssens E.M."/>
            <person name="Foster-Nyarko E."/>
            <person name="Jarju S."/>
            <person name="Secka A."/>
            <person name="Antonio M."/>
            <person name="Oren A."/>
            <person name="Chaudhuri R."/>
            <person name="La Ragione R.M."/>
            <person name="Hildebrand F."/>
            <person name="Pallen M.J."/>
        </authorList>
    </citation>
    <scope>NUCLEOTIDE SEQUENCE [LARGE SCALE GENOMIC DNA]</scope>
    <source>
        <strain evidence="1 2">Re57</strain>
    </source>
</reference>
<organism evidence="1 2">
    <name type="scientific">Brevibacterium gallinarum</name>
    <dbReference type="NCBI Taxonomy" id="2762220"/>
    <lineage>
        <taxon>Bacteria</taxon>
        <taxon>Bacillati</taxon>
        <taxon>Actinomycetota</taxon>
        <taxon>Actinomycetes</taxon>
        <taxon>Micrococcales</taxon>
        <taxon>Brevibacteriaceae</taxon>
        <taxon>Brevibacterium</taxon>
    </lineage>
</organism>